<dbReference type="Gene3D" id="3.40.50.300">
    <property type="entry name" value="P-loop containing nucleotide triphosphate hydrolases"/>
    <property type="match status" value="1"/>
</dbReference>
<evidence type="ECO:0000256" key="9">
    <source>
        <dbReference type="RuleBase" id="RU364103"/>
    </source>
</evidence>
<dbReference type="KEGG" id="gpi:GPICK_02645"/>
<comment type="function">
    <text evidence="9">Part of an ABC transporter complex. Responsible for energy coupling to the transport system.</text>
</comment>
<dbReference type="SUPFAM" id="SSF52540">
    <property type="entry name" value="P-loop containing nucleoside triphosphate hydrolases"/>
    <property type="match status" value="1"/>
</dbReference>
<dbReference type="InterPro" id="IPR005876">
    <property type="entry name" value="Co_trans_ATP-bd"/>
</dbReference>
<keyword evidence="7" id="KW-1278">Translocase</keyword>
<dbReference type="NCBIfam" id="TIGR01166">
    <property type="entry name" value="cbiO"/>
    <property type="match status" value="1"/>
</dbReference>
<dbReference type="EMBL" id="CP009788">
    <property type="protein sequence ID" value="AJE02420.1"/>
    <property type="molecule type" value="Genomic_DNA"/>
</dbReference>
<gene>
    <name evidence="11" type="primary">cbiO</name>
    <name evidence="11" type="ORF">GPICK_02645</name>
</gene>
<dbReference type="Pfam" id="PF00005">
    <property type="entry name" value="ABC_tran"/>
    <property type="match status" value="1"/>
</dbReference>
<dbReference type="InterPro" id="IPR003439">
    <property type="entry name" value="ABC_transporter-like_ATP-bd"/>
</dbReference>
<reference evidence="11 12" key="1">
    <citation type="journal article" date="2015" name="Genome Announc.">
        <title>Complete Genome of Geobacter pickeringii G13T, a Metal-Reducing Isolate from Sedimentary Kaolin Deposits.</title>
        <authorList>
            <person name="Badalamenti J.P."/>
            <person name="Bond D.R."/>
        </authorList>
    </citation>
    <scope>NUCLEOTIDE SEQUENCE [LARGE SCALE GENOMIC DNA]</scope>
    <source>
        <strain evidence="11 12">G13</strain>
    </source>
</reference>
<dbReference type="PANTHER" id="PTHR43553:SF24">
    <property type="entry name" value="ENERGY-COUPLING FACTOR TRANSPORTER ATP-BINDING PROTEIN ECFA1"/>
    <property type="match status" value="1"/>
</dbReference>
<keyword evidence="6 9" id="KW-0067">ATP-binding</keyword>
<comment type="similarity">
    <text evidence="2 9">Belongs to the ABC transporter superfamily.</text>
</comment>
<dbReference type="PANTHER" id="PTHR43553">
    <property type="entry name" value="HEAVY METAL TRANSPORTER"/>
    <property type="match status" value="1"/>
</dbReference>
<evidence type="ECO:0000259" key="10">
    <source>
        <dbReference type="PROSITE" id="PS50893"/>
    </source>
</evidence>
<accession>A0A0B5BCY8</accession>
<keyword evidence="4 9" id="KW-1003">Cell membrane</keyword>
<keyword evidence="3 9" id="KW-0813">Transport</keyword>
<evidence type="ECO:0000256" key="5">
    <source>
        <dbReference type="ARBA" id="ARBA00022741"/>
    </source>
</evidence>
<dbReference type="InterPro" id="IPR050095">
    <property type="entry name" value="ECF_ABC_transporter_ATP-bd"/>
</dbReference>
<evidence type="ECO:0000313" key="12">
    <source>
        <dbReference type="Proteomes" id="UP000057609"/>
    </source>
</evidence>
<dbReference type="GO" id="GO:0005524">
    <property type="term" value="F:ATP binding"/>
    <property type="evidence" value="ECO:0007669"/>
    <property type="project" value="UniProtKB-UniRule"/>
</dbReference>
<evidence type="ECO:0000313" key="11">
    <source>
        <dbReference type="EMBL" id="AJE02420.1"/>
    </source>
</evidence>
<keyword evidence="12" id="KW-1185">Reference proteome</keyword>
<dbReference type="RefSeq" id="WP_039740276.1">
    <property type="nucleotide sequence ID" value="NZ_CP009788.1"/>
</dbReference>
<evidence type="ECO:0000256" key="3">
    <source>
        <dbReference type="ARBA" id="ARBA00022448"/>
    </source>
</evidence>
<dbReference type="FunFam" id="3.40.50.300:FF:000224">
    <property type="entry name" value="Energy-coupling factor transporter ATP-binding protein EcfA"/>
    <property type="match status" value="1"/>
</dbReference>
<keyword evidence="5 9" id="KW-0547">Nucleotide-binding</keyword>
<protein>
    <recommendedName>
        <fullName evidence="9">ABC transporter ATP-binding protein</fullName>
    </recommendedName>
</protein>
<evidence type="ECO:0000256" key="1">
    <source>
        <dbReference type="ARBA" id="ARBA00004202"/>
    </source>
</evidence>
<comment type="subcellular location">
    <subcellularLocation>
        <location evidence="1 9">Cell membrane</location>
        <topology evidence="1 9">Peripheral membrane protein</topology>
    </subcellularLocation>
</comment>
<sequence length="293" mass="32792">METVVRFSVDIRAFAYPDGTRALSDIRLEVAHGEFCGILGSNGSGKTTLLRIMDGLVKEYDGSVLLDGRDVRRLHPRDIYRTVGLVFQNPDDQLFAHTVFEDVAFGPRNMGYAEAEVKRRVEEALAAVELAELAAKSIHALSYGQKKRACIAGLLAMGHGILLMDEPTAGLDPMGEYRMMELLTRLNREQGVTVVMATHSVDLVPLFLHRLHILSRGRLVRGGTPEEVFTAPAELESVKLRLPHIAELIHRLKHEDALPFHRLPLTIGEARREIVEILQTVHHRETETQSNTR</sequence>
<dbReference type="GO" id="GO:0042626">
    <property type="term" value="F:ATPase-coupled transmembrane transporter activity"/>
    <property type="evidence" value="ECO:0007669"/>
    <property type="project" value="TreeGrafter"/>
</dbReference>
<keyword evidence="8 9" id="KW-0472">Membrane</keyword>
<dbReference type="STRING" id="345632.GPICK_02645"/>
<dbReference type="GO" id="GO:0006824">
    <property type="term" value="P:cobalt ion transport"/>
    <property type="evidence" value="ECO:0007669"/>
    <property type="project" value="InterPro"/>
</dbReference>
<evidence type="ECO:0000256" key="4">
    <source>
        <dbReference type="ARBA" id="ARBA00022475"/>
    </source>
</evidence>
<dbReference type="SMART" id="SM00382">
    <property type="entry name" value="AAA"/>
    <property type="match status" value="1"/>
</dbReference>
<dbReference type="InterPro" id="IPR027417">
    <property type="entry name" value="P-loop_NTPase"/>
</dbReference>
<proteinExistence type="inferred from homology"/>
<evidence type="ECO:0000256" key="2">
    <source>
        <dbReference type="ARBA" id="ARBA00005417"/>
    </source>
</evidence>
<dbReference type="InterPro" id="IPR003593">
    <property type="entry name" value="AAA+_ATPase"/>
</dbReference>
<dbReference type="OrthoDB" id="9782163at2"/>
<evidence type="ECO:0000256" key="7">
    <source>
        <dbReference type="ARBA" id="ARBA00022967"/>
    </source>
</evidence>
<dbReference type="HOGENOM" id="CLU_000604_1_22_7"/>
<dbReference type="PROSITE" id="PS50893">
    <property type="entry name" value="ABC_TRANSPORTER_2"/>
    <property type="match status" value="1"/>
</dbReference>
<dbReference type="GO" id="GO:0043190">
    <property type="term" value="C:ATP-binding cassette (ABC) transporter complex"/>
    <property type="evidence" value="ECO:0007669"/>
    <property type="project" value="TreeGrafter"/>
</dbReference>
<dbReference type="InterPro" id="IPR017871">
    <property type="entry name" value="ABC_transporter-like_CS"/>
</dbReference>
<evidence type="ECO:0000256" key="6">
    <source>
        <dbReference type="ARBA" id="ARBA00022840"/>
    </source>
</evidence>
<dbReference type="Proteomes" id="UP000057609">
    <property type="component" value="Chromosome"/>
</dbReference>
<dbReference type="CDD" id="cd03225">
    <property type="entry name" value="ABC_cobalt_CbiO_domain1"/>
    <property type="match status" value="1"/>
</dbReference>
<dbReference type="PROSITE" id="PS00211">
    <property type="entry name" value="ABC_TRANSPORTER_1"/>
    <property type="match status" value="1"/>
</dbReference>
<organism evidence="11 12">
    <name type="scientific">Geobacter pickeringii</name>
    <dbReference type="NCBI Taxonomy" id="345632"/>
    <lineage>
        <taxon>Bacteria</taxon>
        <taxon>Pseudomonadati</taxon>
        <taxon>Thermodesulfobacteriota</taxon>
        <taxon>Desulfuromonadia</taxon>
        <taxon>Geobacterales</taxon>
        <taxon>Geobacteraceae</taxon>
        <taxon>Geobacter</taxon>
    </lineage>
</organism>
<name>A0A0B5BCY8_9BACT</name>
<evidence type="ECO:0000256" key="8">
    <source>
        <dbReference type="ARBA" id="ARBA00023136"/>
    </source>
</evidence>
<dbReference type="AlphaFoldDB" id="A0A0B5BCY8"/>
<dbReference type="InterPro" id="IPR015856">
    <property type="entry name" value="ABC_transpr_CbiO/EcfA_su"/>
</dbReference>
<feature type="domain" description="ABC transporter" evidence="10">
    <location>
        <begin position="5"/>
        <end position="241"/>
    </location>
</feature>
<dbReference type="GO" id="GO:0016887">
    <property type="term" value="F:ATP hydrolysis activity"/>
    <property type="evidence" value="ECO:0007669"/>
    <property type="project" value="InterPro"/>
</dbReference>